<dbReference type="EC" id="3.1.3.25" evidence="9"/>
<dbReference type="CDD" id="cd01639">
    <property type="entry name" value="IMPase"/>
    <property type="match status" value="1"/>
</dbReference>
<name>A0AA51RTV4_9GAMM</name>
<evidence type="ECO:0000256" key="8">
    <source>
        <dbReference type="PIRSR" id="PIRSR600760-2"/>
    </source>
</evidence>
<proteinExistence type="inferred from homology"/>
<dbReference type="AlphaFoldDB" id="A0AA51RTV4"/>
<sequence>MHPLQTIAVRAARAAGDTIMRATENMDKVKTDVKGRNDFVTDIDHRAEQRIIETIQKTHPNHAFFAEESGQTGEESEVEWVIDPIDGTTNFVRGIPHFAVSIAAQVKGKLEVGVIYDPVREELFTASRGNGAQLNGKRIRVAQATNLEQTLLATGFPYRNMDKFERYQEIFAKLYPQVSDMRRAGSASLDLAYVAAGRFDGFWEYGLKWWDIAAGSLIVTEAGGMLSDLSGNPNFKNAESLLAANPKIFKTILAAIR</sequence>
<dbReference type="InterPro" id="IPR020583">
    <property type="entry name" value="Inositol_monoP_metal-BS"/>
</dbReference>
<comment type="catalytic activity">
    <reaction evidence="1 9">
        <text>a myo-inositol phosphate + H2O = myo-inositol + phosphate</text>
        <dbReference type="Rhea" id="RHEA:24056"/>
        <dbReference type="ChEBI" id="CHEBI:15377"/>
        <dbReference type="ChEBI" id="CHEBI:17268"/>
        <dbReference type="ChEBI" id="CHEBI:43474"/>
        <dbReference type="ChEBI" id="CHEBI:84139"/>
        <dbReference type="EC" id="3.1.3.25"/>
    </reaction>
</comment>
<dbReference type="Gene3D" id="3.40.190.80">
    <property type="match status" value="1"/>
</dbReference>
<dbReference type="PRINTS" id="PR01959">
    <property type="entry name" value="SBIMPHPHTASE"/>
</dbReference>
<dbReference type="GO" id="GO:0006020">
    <property type="term" value="P:inositol metabolic process"/>
    <property type="evidence" value="ECO:0007669"/>
    <property type="project" value="TreeGrafter"/>
</dbReference>
<keyword evidence="7 8" id="KW-0460">Magnesium</keyword>
<dbReference type="GO" id="GO:0046854">
    <property type="term" value="P:phosphatidylinositol phosphate biosynthetic process"/>
    <property type="evidence" value="ECO:0007669"/>
    <property type="project" value="InterPro"/>
</dbReference>
<keyword evidence="6" id="KW-0804">Transcription</keyword>
<keyword evidence="6" id="KW-0805">Transcription regulation</keyword>
<dbReference type="GO" id="GO:0031564">
    <property type="term" value="P:transcription antitermination"/>
    <property type="evidence" value="ECO:0007669"/>
    <property type="project" value="UniProtKB-KW"/>
</dbReference>
<feature type="binding site" evidence="8">
    <location>
        <position position="67"/>
    </location>
    <ligand>
        <name>Mg(2+)</name>
        <dbReference type="ChEBI" id="CHEBI:18420"/>
        <label>1</label>
        <note>catalytic</note>
    </ligand>
</feature>
<feature type="binding site" evidence="8">
    <location>
        <position position="86"/>
    </location>
    <ligand>
        <name>Mg(2+)</name>
        <dbReference type="ChEBI" id="CHEBI:18420"/>
        <label>1</label>
        <note>catalytic</note>
    </ligand>
</feature>
<dbReference type="PANTHER" id="PTHR20854:SF4">
    <property type="entry name" value="INOSITOL-1-MONOPHOSPHATASE-RELATED"/>
    <property type="match status" value="1"/>
</dbReference>
<dbReference type="PROSITE" id="PS00630">
    <property type="entry name" value="IMP_2"/>
    <property type="match status" value="1"/>
</dbReference>
<comment type="cofactor">
    <cofactor evidence="2 8 9">
        <name>Mg(2+)</name>
        <dbReference type="ChEBI" id="CHEBI:18420"/>
    </cofactor>
</comment>
<keyword evidence="5 9" id="KW-0378">Hydrolase</keyword>
<evidence type="ECO:0000256" key="1">
    <source>
        <dbReference type="ARBA" id="ARBA00001033"/>
    </source>
</evidence>
<dbReference type="GO" id="GO:0008934">
    <property type="term" value="F:inositol monophosphate 1-phosphatase activity"/>
    <property type="evidence" value="ECO:0007669"/>
    <property type="project" value="InterPro"/>
</dbReference>
<dbReference type="PRINTS" id="PR00377">
    <property type="entry name" value="IMPHPHTASES"/>
</dbReference>
<reference evidence="10 11" key="1">
    <citation type="submission" date="2023-08" db="EMBL/GenBank/DDBJ databases">
        <title>Pleionea litopenaei sp. nov., isolated from stomach of juvenile Litopenaeus vannamei.</title>
        <authorList>
            <person name="Rho A.M."/>
            <person name="Hwang C.Y."/>
        </authorList>
    </citation>
    <scope>NUCLEOTIDE SEQUENCE [LARGE SCALE GENOMIC DNA]</scope>
    <source>
        <strain evidence="10 11">HL-JVS1</strain>
    </source>
</reference>
<dbReference type="FunFam" id="3.30.540.10:FF:000003">
    <property type="entry name" value="Inositol-1-monophosphatase"/>
    <property type="match status" value="1"/>
</dbReference>
<dbReference type="InterPro" id="IPR020550">
    <property type="entry name" value="Inositol_monophosphatase_CS"/>
</dbReference>
<comment type="similarity">
    <text evidence="3 9">Belongs to the inositol monophosphatase superfamily.</text>
</comment>
<dbReference type="Gene3D" id="3.30.540.10">
    <property type="entry name" value="Fructose-1,6-Bisphosphatase, subunit A, domain 1"/>
    <property type="match status" value="1"/>
</dbReference>
<protein>
    <recommendedName>
        <fullName evidence="9">Inositol-1-monophosphatase</fullName>
        <ecNumber evidence="9">3.1.3.25</ecNumber>
    </recommendedName>
</protein>
<evidence type="ECO:0000313" key="10">
    <source>
        <dbReference type="EMBL" id="WMS87606.1"/>
    </source>
</evidence>
<evidence type="ECO:0000256" key="5">
    <source>
        <dbReference type="ARBA" id="ARBA00022801"/>
    </source>
</evidence>
<keyword evidence="4 8" id="KW-0479">Metal-binding</keyword>
<feature type="binding site" evidence="8">
    <location>
        <position position="85"/>
    </location>
    <ligand>
        <name>Mg(2+)</name>
        <dbReference type="ChEBI" id="CHEBI:18420"/>
        <label>1</label>
        <note>catalytic</note>
    </ligand>
</feature>
<evidence type="ECO:0000256" key="6">
    <source>
        <dbReference type="ARBA" id="ARBA00022814"/>
    </source>
</evidence>
<feature type="binding site" evidence="8">
    <location>
        <position position="211"/>
    </location>
    <ligand>
        <name>Mg(2+)</name>
        <dbReference type="ChEBI" id="CHEBI:18420"/>
        <label>1</label>
        <note>catalytic</note>
    </ligand>
</feature>
<dbReference type="KEGG" id="plei:Q9312_01460"/>
<evidence type="ECO:0000256" key="4">
    <source>
        <dbReference type="ARBA" id="ARBA00022723"/>
    </source>
</evidence>
<evidence type="ECO:0000256" key="9">
    <source>
        <dbReference type="RuleBase" id="RU364068"/>
    </source>
</evidence>
<dbReference type="InterPro" id="IPR022337">
    <property type="entry name" value="Inositol_monophosphatase_SuhB"/>
</dbReference>
<accession>A0AA51RTV4</accession>
<dbReference type="Pfam" id="PF00459">
    <property type="entry name" value="Inositol_P"/>
    <property type="match status" value="1"/>
</dbReference>
<evidence type="ECO:0000256" key="7">
    <source>
        <dbReference type="ARBA" id="ARBA00022842"/>
    </source>
</evidence>
<keyword evidence="6" id="KW-0889">Transcription antitermination</keyword>
<feature type="binding site" evidence="8">
    <location>
        <position position="83"/>
    </location>
    <ligand>
        <name>Mg(2+)</name>
        <dbReference type="ChEBI" id="CHEBI:18420"/>
        <label>1</label>
        <note>catalytic</note>
    </ligand>
</feature>
<gene>
    <name evidence="10" type="ORF">Q9312_01460</name>
</gene>
<dbReference type="SUPFAM" id="SSF56655">
    <property type="entry name" value="Carbohydrate phosphatase"/>
    <property type="match status" value="1"/>
</dbReference>
<dbReference type="InterPro" id="IPR033942">
    <property type="entry name" value="IMPase"/>
</dbReference>
<evidence type="ECO:0000256" key="2">
    <source>
        <dbReference type="ARBA" id="ARBA00001946"/>
    </source>
</evidence>
<evidence type="ECO:0000313" key="11">
    <source>
        <dbReference type="Proteomes" id="UP001239782"/>
    </source>
</evidence>
<dbReference type="EMBL" id="CP133548">
    <property type="protein sequence ID" value="WMS87606.1"/>
    <property type="molecule type" value="Genomic_DNA"/>
</dbReference>
<evidence type="ECO:0000256" key="3">
    <source>
        <dbReference type="ARBA" id="ARBA00009759"/>
    </source>
</evidence>
<dbReference type="Proteomes" id="UP001239782">
    <property type="component" value="Chromosome"/>
</dbReference>
<organism evidence="10 11">
    <name type="scientific">Pleionea litopenaei</name>
    <dbReference type="NCBI Taxonomy" id="3070815"/>
    <lineage>
        <taxon>Bacteria</taxon>
        <taxon>Pseudomonadati</taxon>
        <taxon>Pseudomonadota</taxon>
        <taxon>Gammaproteobacteria</taxon>
        <taxon>Oceanospirillales</taxon>
        <taxon>Pleioneaceae</taxon>
        <taxon>Pleionea</taxon>
    </lineage>
</organism>
<dbReference type="GO" id="GO:0046872">
    <property type="term" value="F:metal ion binding"/>
    <property type="evidence" value="ECO:0007669"/>
    <property type="project" value="UniProtKB-KW"/>
</dbReference>
<dbReference type="GO" id="GO:0007165">
    <property type="term" value="P:signal transduction"/>
    <property type="evidence" value="ECO:0007669"/>
    <property type="project" value="TreeGrafter"/>
</dbReference>
<dbReference type="InterPro" id="IPR000760">
    <property type="entry name" value="Inositol_monophosphatase-like"/>
</dbReference>
<dbReference type="RefSeq" id="WP_309202746.1">
    <property type="nucleotide sequence ID" value="NZ_CP133548.1"/>
</dbReference>
<dbReference type="PROSITE" id="PS00629">
    <property type="entry name" value="IMP_1"/>
    <property type="match status" value="1"/>
</dbReference>
<keyword evidence="11" id="KW-1185">Reference proteome</keyword>
<dbReference type="FunFam" id="3.40.190.80:FF:000020">
    <property type="entry name" value="Fructose-1,6-bisphosphatase/inositol-1-monophosphatase"/>
    <property type="match status" value="1"/>
</dbReference>
<dbReference type="PANTHER" id="PTHR20854">
    <property type="entry name" value="INOSITOL MONOPHOSPHATASE"/>
    <property type="match status" value="1"/>
</dbReference>